<name>A0A8J6KYN6_MICOH</name>
<sequence>MNPSTSASPQTLKMVPSSISPITITNPASPQHLVLPLPLWVGPTVDLIPLLSPTTITDSPKMDLIPTLSPTTITDSPNITIIEVVRLPPTSLLRHPAERMLPTRGDPMNPITKPTKTAGINLLNPNTTKSHLILKRAPPTSPLRGPPSREDITTMAAIIQAPKPPIAMVSVPTIESTVTTKNNIFTPKSIPTFTI</sequence>
<dbReference type="AlphaFoldDB" id="A0A8J6KYN6"/>
<dbReference type="EMBL" id="JAATJU010023300">
    <property type="protein sequence ID" value="KAH0507952.1"/>
    <property type="molecule type" value="Genomic_DNA"/>
</dbReference>
<protein>
    <submittedName>
        <fullName evidence="1">Putative cation channel sperm-associated protein 1</fullName>
    </submittedName>
</protein>
<evidence type="ECO:0000313" key="2">
    <source>
        <dbReference type="Proteomes" id="UP000710432"/>
    </source>
</evidence>
<gene>
    <name evidence="1" type="ORF">LTLLF_164430</name>
</gene>
<reference evidence="1" key="1">
    <citation type="submission" date="2020-03" db="EMBL/GenBank/DDBJ databases">
        <title>Studies in the Genomics of Life Span.</title>
        <authorList>
            <person name="Glass D."/>
        </authorList>
    </citation>
    <scope>NUCLEOTIDE SEQUENCE</scope>
    <source>
        <strain evidence="1">LTLLF</strain>
        <tissue evidence="1">Muscle</tissue>
    </source>
</reference>
<proteinExistence type="predicted"/>
<dbReference type="Proteomes" id="UP000710432">
    <property type="component" value="Unassembled WGS sequence"/>
</dbReference>
<evidence type="ECO:0000313" key="1">
    <source>
        <dbReference type="EMBL" id="KAH0507952.1"/>
    </source>
</evidence>
<organism evidence="1 2">
    <name type="scientific">Microtus ochrogaster</name>
    <name type="common">Prairie vole</name>
    <dbReference type="NCBI Taxonomy" id="79684"/>
    <lineage>
        <taxon>Eukaryota</taxon>
        <taxon>Metazoa</taxon>
        <taxon>Chordata</taxon>
        <taxon>Craniata</taxon>
        <taxon>Vertebrata</taxon>
        <taxon>Euteleostomi</taxon>
        <taxon>Mammalia</taxon>
        <taxon>Eutheria</taxon>
        <taxon>Euarchontoglires</taxon>
        <taxon>Glires</taxon>
        <taxon>Rodentia</taxon>
        <taxon>Myomorpha</taxon>
        <taxon>Muroidea</taxon>
        <taxon>Cricetidae</taxon>
        <taxon>Arvicolinae</taxon>
        <taxon>Microtus</taxon>
    </lineage>
</organism>
<comment type="caution">
    <text evidence="1">The sequence shown here is derived from an EMBL/GenBank/DDBJ whole genome shotgun (WGS) entry which is preliminary data.</text>
</comment>
<accession>A0A8J6KYN6</accession>